<dbReference type="EMBL" id="RDQH01000328">
    <property type="protein sequence ID" value="RXI05891.1"/>
    <property type="molecule type" value="Genomic_DNA"/>
</dbReference>
<dbReference type="Gene3D" id="3.90.226.10">
    <property type="entry name" value="2-enoyl-CoA Hydratase, Chain A, domain 1"/>
    <property type="match status" value="1"/>
</dbReference>
<sequence length="678" mass="76682">MNHRLLRRRATHGLEDLKRLICYGVFGYAEKGFVSKRRMVTAGNKKELMGQESSMEKWRFDSMLFNGELEYRCRLSKSMDSLGPFENTSVSEDPILNDMDKDIFNFSDKSNYSNVDHLVGDRYIRNFISDDIFFVRDSNRNSYFIYFDIENKNFEIDSNRSFLSELKSSFYSYQTSSYMNNAPQSDDTRHNRYMYDTNSHYSWNNHINSCIDSYLGSQICIDSYNLSSSNNYSDIYIYSYICGESVNSNKSESSSIKLAQMIFMGGSMGFVVGEKITCLAEYATNQFLPLILVCASGGAHMQEGSLSLMQMAKISSALYDYQLNKKLFYVAILTSPTTGGVTASFGMLGDIIIAEPNAYIAFACKRVIEQTLNKTVPEDSQVAEYLFHKGLFDPIGILQNISHLSIHHQLFLVPCGRHSPLRNETLFGIAKNAIANQSFQILQTVRCSATEQPVIHQFLLLLPPQMASFVHKLAKNAPALRTAASLKSHLFPKPTASLISHHSHLGAPKPEFSEDPVAQLGPASFHNAESPNPFLIFPNFPFGFCLNPISPAGFDRLGVLEAVEVESDDVRTIWADSVKKKRKKKMNKHKLKKLRKSLCRNGPFGGFGFSEKLSLFPAVLGLRIGLDWNVEVDVFRLSKSFYFTKNFFAQFGFASNLAKTHLIRHFQASARELIIHQP</sequence>
<evidence type="ECO:0000256" key="5">
    <source>
        <dbReference type="ARBA" id="ARBA00022833"/>
    </source>
</evidence>
<dbReference type="GO" id="GO:2001295">
    <property type="term" value="P:malonyl-CoA biosynthetic process"/>
    <property type="evidence" value="ECO:0007669"/>
    <property type="project" value="TreeGrafter"/>
</dbReference>
<reference evidence="8 9" key="1">
    <citation type="submission" date="2018-10" db="EMBL/GenBank/DDBJ databases">
        <title>A high-quality apple genome assembly.</title>
        <authorList>
            <person name="Hu J."/>
        </authorList>
    </citation>
    <scope>NUCLEOTIDE SEQUENCE [LARGE SCALE GENOMIC DNA]</scope>
    <source>
        <strain evidence="9">cv. HFTH1</strain>
        <tissue evidence="8">Young leaf</tissue>
    </source>
</reference>
<evidence type="ECO:0000256" key="2">
    <source>
        <dbReference type="ARBA" id="ARBA00022679"/>
    </source>
</evidence>
<feature type="domain" description="CoA carboxyltransferase N-terminal" evidence="7">
    <location>
        <begin position="263"/>
        <end position="393"/>
    </location>
</feature>
<dbReference type="PRINTS" id="PR01070">
    <property type="entry name" value="ACCCTRFRASEB"/>
</dbReference>
<dbReference type="GO" id="GO:0009317">
    <property type="term" value="C:acetyl-CoA carboxylase complex"/>
    <property type="evidence" value="ECO:0007669"/>
    <property type="project" value="InterPro"/>
</dbReference>
<dbReference type="PANTHER" id="PTHR42995:SF5">
    <property type="entry name" value="ACETYL-COENZYME A CARBOXYLASE CARBOXYL TRANSFERASE SUBUNIT BETA, CHLOROPLASTIC"/>
    <property type="match status" value="1"/>
</dbReference>
<protein>
    <recommendedName>
        <fullName evidence="7">CoA carboxyltransferase N-terminal domain-containing protein</fullName>
    </recommendedName>
</protein>
<dbReference type="InterPro" id="IPR000438">
    <property type="entry name" value="Acetyl_CoA_COase_Trfase_b_su"/>
</dbReference>
<dbReference type="AlphaFoldDB" id="A0A498KF02"/>
<dbReference type="GO" id="GO:0003989">
    <property type="term" value="F:acetyl-CoA carboxylase activity"/>
    <property type="evidence" value="ECO:0007669"/>
    <property type="project" value="InterPro"/>
</dbReference>
<keyword evidence="4" id="KW-0863">Zinc-finger</keyword>
<evidence type="ECO:0000256" key="3">
    <source>
        <dbReference type="ARBA" id="ARBA00022741"/>
    </source>
</evidence>
<dbReference type="SUPFAM" id="SSF52096">
    <property type="entry name" value="ClpP/crotonase"/>
    <property type="match status" value="1"/>
</dbReference>
<keyword evidence="9" id="KW-1185">Reference proteome</keyword>
<dbReference type="GO" id="GO:0009507">
    <property type="term" value="C:chloroplast"/>
    <property type="evidence" value="ECO:0007669"/>
    <property type="project" value="TreeGrafter"/>
</dbReference>
<dbReference type="GO" id="GO:0006633">
    <property type="term" value="P:fatty acid biosynthetic process"/>
    <property type="evidence" value="ECO:0007669"/>
    <property type="project" value="InterPro"/>
</dbReference>
<keyword evidence="4" id="KW-0479">Metal-binding</keyword>
<keyword evidence="2" id="KW-0808">Transferase</keyword>
<dbReference type="Pfam" id="PF01039">
    <property type="entry name" value="Carboxyl_trans"/>
    <property type="match status" value="1"/>
</dbReference>
<keyword evidence="5" id="KW-0862">Zinc</keyword>
<dbReference type="InterPro" id="IPR029045">
    <property type="entry name" value="ClpP/crotonase-like_dom_sf"/>
</dbReference>
<evidence type="ECO:0000256" key="6">
    <source>
        <dbReference type="ARBA" id="ARBA00022840"/>
    </source>
</evidence>
<accession>A0A498KF02</accession>
<dbReference type="InterPro" id="IPR011762">
    <property type="entry name" value="COA_CT_N"/>
</dbReference>
<dbReference type="InterPro" id="IPR034733">
    <property type="entry name" value="AcCoA_carboxyl_beta"/>
</dbReference>
<evidence type="ECO:0000256" key="4">
    <source>
        <dbReference type="ARBA" id="ARBA00022771"/>
    </source>
</evidence>
<name>A0A498KF02_MALDO</name>
<dbReference type="PROSITE" id="PS50980">
    <property type="entry name" value="COA_CT_NTER"/>
    <property type="match status" value="1"/>
</dbReference>
<keyword evidence="3" id="KW-0547">Nucleotide-binding</keyword>
<organism evidence="8 9">
    <name type="scientific">Malus domestica</name>
    <name type="common">Apple</name>
    <name type="synonym">Pyrus malus</name>
    <dbReference type="NCBI Taxonomy" id="3750"/>
    <lineage>
        <taxon>Eukaryota</taxon>
        <taxon>Viridiplantae</taxon>
        <taxon>Streptophyta</taxon>
        <taxon>Embryophyta</taxon>
        <taxon>Tracheophyta</taxon>
        <taxon>Spermatophyta</taxon>
        <taxon>Magnoliopsida</taxon>
        <taxon>eudicotyledons</taxon>
        <taxon>Gunneridae</taxon>
        <taxon>Pentapetalae</taxon>
        <taxon>rosids</taxon>
        <taxon>fabids</taxon>
        <taxon>Rosales</taxon>
        <taxon>Rosaceae</taxon>
        <taxon>Amygdaloideae</taxon>
        <taxon>Maleae</taxon>
        <taxon>Malus</taxon>
    </lineage>
</organism>
<dbReference type="Proteomes" id="UP000290289">
    <property type="component" value="Chromosome 2"/>
</dbReference>
<dbReference type="PANTHER" id="PTHR42995">
    <property type="entry name" value="ACETYL-COENZYME A CARBOXYLASE CARBOXYL TRANSFERASE SUBUNIT BETA, CHLOROPLASTIC"/>
    <property type="match status" value="1"/>
</dbReference>
<gene>
    <name evidence="8" type="ORF">DVH24_017933</name>
</gene>
<dbReference type="Pfam" id="PF08213">
    <property type="entry name" value="COX24_C"/>
    <property type="match status" value="1"/>
</dbReference>
<dbReference type="GO" id="GO:0005524">
    <property type="term" value="F:ATP binding"/>
    <property type="evidence" value="ECO:0007669"/>
    <property type="project" value="UniProtKB-KW"/>
</dbReference>
<dbReference type="GO" id="GO:0008270">
    <property type="term" value="F:zinc ion binding"/>
    <property type="evidence" value="ECO:0007669"/>
    <property type="project" value="UniProtKB-KW"/>
</dbReference>
<dbReference type="STRING" id="3750.A0A498KF02"/>
<evidence type="ECO:0000313" key="9">
    <source>
        <dbReference type="Proteomes" id="UP000290289"/>
    </source>
</evidence>
<dbReference type="GO" id="GO:0016740">
    <property type="term" value="F:transferase activity"/>
    <property type="evidence" value="ECO:0007669"/>
    <property type="project" value="UniProtKB-KW"/>
</dbReference>
<dbReference type="SMART" id="SM01155">
    <property type="entry name" value="DUF1713"/>
    <property type="match status" value="1"/>
</dbReference>
<evidence type="ECO:0000256" key="1">
    <source>
        <dbReference type="ARBA" id="ARBA00011842"/>
    </source>
</evidence>
<dbReference type="InterPro" id="IPR013177">
    <property type="entry name" value="Ribosomal_mS38_C"/>
</dbReference>
<proteinExistence type="predicted"/>
<comment type="subunit">
    <text evidence="1">Acetyl-CoA carboxylase is a heterohexamer composed of biotin carboxyl carrier protein, biotin carboxylase and 2 subunits each of ACCase subunit alpha and ACCase plastid-coded subunit beta (accD).</text>
</comment>
<evidence type="ECO:0000313" key="8">
    <source>
        <dbReference type="EMBL" id="RXI05891.1"/>
    </source>
</evidence>
<evidence type="ECO:0000259" key="7">
    <source>
        <dbReference type="PROSITE" id="PS50980"/>
    </source>
</evidence>
<keyword evidence="6" id="KW-0067">ATP-binding</keyword>
<comment type="caution">
    <text evidence="8">The sequence shown here is derived from an EMBL/GenBank/DDBJ whole genome shotgun (WGS) entry which is preliminary data.</text>
</comment>